<sequence length="121" mass="14382">MSQIKFKGIPTFRIFNYNEAVEFYINFLGFTIDWEHRFAPSEPVYMQISRNELTLHLSENKRFQTGVIIFIDTKGIEEFHNELVERNTAKSIPEVSETDWQTLQMEIEDPFGNLLRFNETI</sequence>
<proteinExistence type="inferred from homology"/>
<keyword evidence="3" id="KW-0046">Antibiotic resistance</keyword>
<evidence type="ECO:0000256" key="2">
    <source>
        <dbReference type="ARBA" id="ARBA00021572"/>
    </source>
</evidence>
<dbReference type="AlphaFoldDB" id="A0A9X2RHN3"/>
<dbReference type="InterPro" id="IPR029068">
    <property type="entry name" value="Glyas_Bleomycin-R_OHBP_Dase"/>
</dbReference>
<dbReference type="SUPFAM" id="SSF54593">
    <property type="entry name" value="Glyoxalase/Bleomycin resistance protein/Dihydroxybiphenyl dioxygenase"/>
    <property type="match status" value="1"/>
</dbReference>
<dbReference type="InterPro" id="IPR037523">
    <property type="entry name" value="VOC_core"/>
</dbReference>
<protein>
    <recommendedName>
        <fullName evidence="2">Bleomycin resistance protein</fullName>
    </recommendedName>
</protein>
<evidence type="ECO:0000313" key="6">
    <source>
        <dbReference type="Proteomes" id="UP001139125"/>
    </source>
</evidence>
<dbReference type="InterPro" id="IPR000335">
    <property type="entry name" value="Bleomycin-R"/>
</dbReference>
<dbReference type="PROSITE" id="PS51819">
    <property type="entry name" value="VOC"/>
    <property type="match status" value="1"/>
</dbReference>
<organism evidence="5 6">
    <name type="scientific">Gracilimonas sediminicola</name>
    <dbReference type="NCBI Taxonomy" id="2952158"/>
    <lineage>
        <taxon>Bacteria</taxon>
        <taxon>Pseudomonadati</taxon>
        <taxon>Balneolota</taxon>
        <taxon>Balneolia</taxon>
        <taxon>Balneolales</taxon>
        <taxon>Balneolaceae</taxon>
        <taxon>Gracilimonas</taxon>
    </lineage>
</organism>
<dbReference type="Proteomes" id="UP001139125">
    <property type="component" value="Unassembled WGS sequence"/>
</dbReference>
<dbReference type="RefSeq" id="WP_255134848.1">
    <property type="nucleotide sequence ID" value="NZ_JANDBC010000002.1"/>
</dbReference>
<dbReference type="GO" id="GO:0046677">
    <property type="term" value="P:response to antibiotic"/>
    <property type="evidence" value="ECO:0007669"/>
    <property type="project" value="UniProtKB-KW"/>
</dbReference>
<dbReference type="Pfam" id="PF19581">
    <property type="entry name" value="Glyoxalase_7"/>
    <property type="match status" value="1"/>
</dbReference>
<comment type="caution">
    <text evidence="5">The sequence shown here is derived from an EMBL/GenBank/DDBJ whole genome shotgun (WGS) entry which is preliminary data.</text>
</comment>
<name>A0A9X2RHN3_9BACT</name>
<comment type="similarity">
    <text evidence="1">Belongs to the bleomycin resistance protein family.</text>
</comment>
<evidence type="ECO:0000256" key="3">
    <source>
        <dbReference type="ARBA" id="ARBA00023251"/>
    </source>
</evidence>
<evidence type="ECO:0000256" key="1">
    <source>
        <dbReference type="ARBA" id="ARBA00011051"/>
    </source>
</evidence>
<keyword evidence="6" id="KW-1185">Reference proteome</keyword>
<reference evidence="5" key="1">
    <citation type="submission" date="2022-06" db="EMBL/GenBank/DDBJ databases">
        <title>Gracilimonas sp. CAU 1638 isolated from sea sediment.</title>
        <authorList>
            <person name="Kim W."/>
        </authorList>
    </citation>
    <scope>NUCLEOTIDE SEQUENCE</scope>
    <source>
        <strain evidence="5">CAU 1638</strain>
    </source>
</reference>
<gene>
    <name evidence="5" type="ORF">NM125_10340</name>
</gene>
<dbReference type="Gene3D" id="3.10.180.10">
    <property type="entry name" value="2,3-Dihydroxybiphenyl 1,2-Dioxygenase, domain 1"/>
    <property type="match status" value="1"/>
</dbReference>
<evidence type="ECO:0000259" key="4">
    <source>
        <dbReference type="PROSITE" id="PS51819"/>
    </source>
</evidence>
<dbReference type="EMBL" id="JANDBC010000002">
    <property type="protein sequence ID" value="MCP9291974.1"/>
    <property type="molecule type" value="Genomic_DNA"/>
</dbReference>
<feature type="domain" description="VOC" evidence="4">
    <location>
        <begin position="5"/>
        <end position="120"/>
    </location>
</feature>
<accession>A0A9X2RHN3</accession>
<evidence type="ECO:0000313" key="5">
    <source>
        <dbReference type="EMBL" id="MCP9291974.1"/>
    </source>
</evidence>